<dbReference type="InterPro" id="IPR012341">
    <property type="entry name" value="6hp_glycosidase-like_sf"/>
</dbReference>
<evidence type="ECO:0000256" key="9">
    <source>
        <dbReference type="ARBA" id="ARBA00047669"/>
    </source>
</evidence>
<evidence type="ECO:0000256" key="5">
    <source>
        <dbReference type="ARBA" id="ARBA00022801"/>
    </source>
</evidence>
<evidence type="ECO:0000256" key="1">
    <source>
        <dbReference type="ARBA" id="ARBA00001913"/>
    </source>
</evidence>
<dbReference type="GO" id="GO:0005975">
    <property type="term" value="P:carbohydrate metabolic process"/>
    <property type="evidence" value="ECO:0007669"/>
    <property type="project" value="InterPro"/>
</dbReference>
<reference evidence="13 14" key="1">
    <citation type="submission" date="2019-05" db="EMBL/GenBank/DDBJ databases">
        <title>Emergence of the Ug99 lineage of the wheat stem rust pathogen through somatic hybridization.</title>
        <authorList>
            <person name="Li F."/>
            <person name="Upadhyaya N.M."/>
            <person name="Sperschneider J."/>
            <person name="Matny O."/>
            <person name="Nguyen-Phuc H."/>
            <person name="Mago R."/>
            <person name="Raley C."/>
            <person name="Miller M.E."/>
            <person name="Silverstein K.A.T."/>
            <person name="Henningsen E."/>
            <person name="Hirsch C.D."/>
            <person name="Visser B."/>
            <person name="Pretorius Z.A."/>
            <person name="Steffenson B.J."/>
            <person name="Schwessinger B."/>
            <person name="Dodds P.N."/>
            <person name="Figueroa M."/>
        </authorList>
    </citation>
    <scope>NUCLEOTIDE SEQUENCE [LARGE SCALE GENOMIC DNA]</scope>
    <source>
        <strain evidence="13 14">Ug99</strain>
    </source>
</reference>
<dbReference type="InterPro" id="IPR001382">
    <property type="entry name" value="Glyco_hydro_47"/>
</dbReference>
<comment type="cofactor">
    <cofactor evidence="1 11">
        <name>Ca(2+)</name>
        <dbReference type="ChEBI" id="CHEBI:29108"/>
    </cofactor>
</comment>
<evidence type="ECO:0000256" key="3">
    <source>
        <dbReference type="ARBA" id="ARBA00007658"/>
    </source>
</evidence>
<dbReference type="Gene3D" id="1.50.10.10">
    <property type="match status" value="1"/>
</dbReference>
<dbReference type="GO" id="GO:0036503">
    <property type="term" value="P:ERAD pathway"/>
    <property type="evidence" value="ECO:0007669"/>
    <property type="project" value="UniProtKB-ARBA"/>
</dbReference>
<keyword evidence="6" id="KW-1015">Disulfide bond</keyword>
<comment type="caution">
    <text evidence="13">The sequence shown here is derived from an EMBL/GenBank/DDBJ whole genome shotgun (WGS) entry which is preliminary data.</text>
</comment>
<gene>
    <name evidence="13" type="primary">MNS1B_5</name>
    <name evidence="13" type="ORF">PGTUg99_027850</name>
</gene>
<name>A0A5B0MY68_PUCGR</name>
<dbReference type="InterPro" id="IPR050749">
    <property type="entry name" value="Glycosyl_Hydrolase_47"/>
</dbReference>
<dbReference type="PANTHER" id="PTHR11742">
    <property type="entry name" value="MANNOSYL-OLIGOSACCHARIDE ALPHA-1,2-MANNOSIDASE-RELATED"/>
    <property type="match status" value="1"/>
</dbReference>
<evidence type="ECO:0000313" key="14">
    <source>
        <dbReference type="Proteomes" id="UP000325313"/>
    </source>
</evidence>
<comment type="pathway">
    <text evidence="2">Protein modification; protein glycosylation.</text>
</comment>
<dbReference type="InterPro" id="IPR036026">
    <property type="entry name" value="Seven-hairpin_glycosidases"/>
</dbReference>
<dbReference type="AlphaFoldDB" id="A0A5B0MY68"/>
<dbReference type="GO" id="GO:0004571">
    <property type="term" value="F:mannosyl-oligosaccharide 1,2-alpha-mannosidase activity"/>
    <property type="evidence" value="ECO:0007669"/>
    <property type="project" value="UniProtKB-EC"/>
</dbReference>
<dbReference type="GO" id="GO:0016020">
    <property type="term" value="C:membrane"/>
    <property type="evidence" value="ECO:0007669"/>
    <property type="project" value="InterPro"/>
</dbReference>
<evidence type="ECO:0000256" key="6">
    <source>
        <dbReference type="ARBA" id="ARBA00023157"/>
    </source>
</evidence>
<evidence type="ECO:0000256" key="7">
    <source>
        <dbReference type="ARBA" id="ARBA00023180"/>
    </source>
</evidence>
<keyword evidence="11" id="KW-0106">Calcium</keyword>
<dbReference type="GO" id="GO:0005509">
    <property type="term" value="F:calcium ion binding"/>
    <property type="evidence" value="ECO:0007669"/>
    <property type="project" value="InterPro"/>
</dbReference>
<evidence type="ECO:0000256" key="10">
    <source>
        <dbReference type="ARBA" id="ARBA00048605"/>
    </source>
</evidence>
<keyword evidence="8 12" id="KW-0326">Glycosidase</keyword>
<evidence type="ECO:0000313" key="13">
    <source>
        <dbReference type="EMBL" id="KAA1081911.1"/>
    </source>
</evidence>
<evidence type="ECO:0000256" key="2">
    <source>
        <dbReference type="ARBA" id="ARBA00004922"/>
    </source>
</evidence>
<dbReference type="PANTHER" id="PTHR11742:SF101">
    <property type="entry name" value="MANNOSYL-OLIGOSACCHARIDE ALPHA-1,2-MANNOSIDASE 1B"/>
    <property type="match status" value="1"/>
</dbReference>
<proteinExistence type="inferred from homology"/>
<keyword evidence="11" id="KW-0479">Metal-binding</keyword>
<dbReference type="Proteomes" id="UP000325313">
    <property type="component" value="Unassembled WGS sequence"/>
</dbReference>
<dbReference type="PRINTS" id="PR00747">
    <property type="entry name" value="GLYHDRLASE47"/>
</dbReference>
<dbReference type="SUPFAM" id="SSF48225">
    <property type="entry name" value="Seven-hairpin glycosidases"/>
    <property type="match status" value="1"/>
</dbReference>
<feature type="binding site" evidence="11">
    <location>
        <position position="118"/>
    </location>
    <ligand>
        <name>Ca(2+)</name>
        <dbReference type="ChEBI" id="CHEBI:29108"/>
    </ligand>
</feature>
<organism evidence="13 14">
    <name type="scientific">Puccinia graminis f. sp. tritici</name>
    <dbReference type="NCBI Taxonomy" id="56615"/>
    <lineage>
        <taxon>Eukaryota</taxon>
        <taxon>Fungi</taxon>
        <taxon>Dikarya</taxon>
        <taxon>Basidiomycota</taxon>
        <taxon>Pucciniomycotina</taxon>
        <taxon>Pucciniomycetes</taxon>
        <taxon>Pucciniales</taxon>
        <taxon>Pucciniaceae</taxon>
        <taxon>Puccinia</taxon>
    </lineage>
</organism>
<sequence>MPLTKKPRSAELEFFDKNGFYIGIESYDLRPEVVESAFYAWRLTGDTRYQDFVWEAFKSLQKHCKAPASFAAISDVNSLPAKLIDDSESFLYAELFKYIYLTFSDPNLLSLDEYVFTTEAHPLRITKEAIV</sequence>
<keyword evidence="7" id="KW-0325">Glycoprotein</keyword>
<dbReference type="GO" id="GO:0005783">
    <property type="term" value="C:endoplasmic reticulum"/>
    <property type="evidence" value="ECO:0007669"/>
    <property type="project" value="TreeGrafter"/>
</dbReference>
<evidence type="ECO:0000256" key="11">
    <source>
        <dbReference type="PIRSR" id="PIRSR601382-2"/>
    </source>
</evidence>
<protein>
    <recommendedName>
        <fullName evidence="12">alpha-1,2-Mannosidase</fullName>
        <ecNumber evidence="12">3.2.1.-</ecNumber>
    </recommendedName>
</protein>
<evidence type="ECO:0000256" key="8">
    <source>
        <dbReference type="ARBA" id="ARBA00023295"/>
    </source>
</evidence>
<accession>A0A5B0MY68</accession>
<evidence type="ECO:0000256" key="12">
    <source>
        <dbReference type="RuleBase" id="RU361193"/>
    </source>
</evidence>
<keyword evidence="5 12" id="KW-0378">Hydrolase</keyword>
<dbReference type="EMBL" id="VDEP01000440">
    <property type="protein sequence ID" value="KAA1081911.1"/>
    <property type="molecule type" value="Genomic_DNA"/>
</dbReference>
<comment type="catalytic activity">
    <reaction evidence="9">
        <text>N(4)-(alpha-D-Man-(1-&gt;2)-alpha-D-Man-(1-&gt;2)-alpha-D-Man-(1-&gt;3)-[alpha-D-Man-(1-&gt;3)-[alpha-D-Man-(1-&gt;2)-alpha-D-Man-(1-&gt;6)]-alpha-D-Man-(1-&gt;6)]-beta-D-Man-(1-&gt;4)-beta-D-GlcNAc-(1-&gt;4)-beta-D-GlcNAc)-L-asparaginyl-[protein] (N-glucan mannose isomer 8A1,2,3B1,3) + 3 H2O = N(4)-(alpha-D-Man-(1-&gt;3)-[alpha-D-Man-(1-&gt;3)-[alpha-D-Man-(1-&gt;6)]-alpha-D-Man-(1-&gt;6)]-beta-D-Man-(1-&gt;4)-beta-D-GlcNAc-(1-&gt;4)-beta-D-GlcNAc)-L-asparaginyl-[protein] (N-glucan mannose isomer 5A1,2) + 3 beta-D-mannose</text>
        <dbReference type="Rhea" id="RHEA:56028"/>
        <dbReference type="Rhea" id="RHEA-COMP:14358"/>
        <dbReference type="Rhea" id="RHEA-COMP:14367"/>
        <dbReference type="ChEBI" id="CHEBI:15377"/>
        <dbReference type="ChEBI" id="CHEBI:28563"/>
        <dbReference type="ChEBI" id="CHEBI:59087"/>
        <dbReference type="ChEBI" id="CHEBI:60628"/>
        <dbReference type="EC" id="3.2.1.113"/>
    </reaction>
</comment>
<comment type="similarity">
    <text evidence="3 12">Belongs to the glycosyl hydrolase 47 family.</text>
</comment>
<dbReference type="Pfam" id="PF01532">
    <property type="entry name" value="Glyco_hydro_47"/>
    <property type="match status" value="1"/>
</dbReference>
<dbReference type="EC" id="3.2.1.-" evidence="12"/>
<evidence type="ECO:0000256" key="4">
    <source>
        <dbReference type="ARBA" id="ARBA00022729"/>
    </source>
</evidence>
<comment type="catalytic activity">
    <reaction evidence="10">
        <text>N(4)-(alpha-D-Man-(1-&gt;2)-alpha-D-Man-(1-&gt;2)-alpha-D-Man-(1-&gt;3)-[alpha-D-Man-(1-&gt;2)-alpha-D-Man-(1-&gt;3)-[alpha-D-Man-(1-&gt;2)-alpha-D-Man-(1-&gt;6)]-alpha-D-Man-(1-&gt;6)]-beta-D-Man-(1-&gt;4)-beta-D-GlcNAc-(1-&gt;4)-beta-D-GlcNAc)-L-asparaginyl-[protein] (N-glucan mannose isomer 9A1,2,3B1,2,3) + 4 H2O = N(4)-(alpha-D-Man-(1-&gt;3)-[alpha-D-Man-(1-&gt;3)-[alpha-D-Man-(1-&gt;6)]-alpha-D-Man-(1-&gt;6)]-beta-D-Man-(1-&gt;4)-beta-D-GlcNAc-(1-&gt;4)-beta-D-GlcNAc)-L-asparaginyl-[protein] (N-glucan mannose isomer 5A1,2) + 4 beta-D-mannose</text>
        <dbReference type="Rhea" id="RHEA:56008"/>
        <dbReference type="Rhea" id="RHEA-COMP:14356"/>
        <dbReference type="Rhea" id="RHEA-COMP:14367"/>
        <dbReference type="ChEBI" id="CHEBI:15377"/>
        <dbReference type="ChEBI" id="CHEBI:28563"/>
        <dbReference type="ChEBI" id="CHEBI:59087"/>
        <dbReference type="ChEBI" id="CHEBI:139493"/>
        <dbReference type="EC" id="3.2.1.113"/>
    </reaction>
</comment>
<keyword evidence="4" id="KW-0732">Signal</keyword>